<dbReference type="RefSeq" id="WP_007123389.1">
    <property type="nucleotide sequence ID" value="NZ_AZDK01000004.1"/>
</dbReference>
<dbReference type="OrthoDB" id="2298657at2"/>
<dbReference type="Proteomes" id="UP000051883">
    <property type="component" value="Unassembled WGS sequence"/>
</dbReference>
<reference evidence="1 3" key="1">
    <citation type="submission" date="2009-09" db="EMBL/GenBank/DDBJ databases">
        <authorList>
            <person name="Qin X."/>
            <person name="Bachman B."/>
            <person name="Battles P."/>
            <person name="Bell A."/>
            <person name="Bess C."/>
            <person name="Bickham C."/>
            <person name="Chaboub L."/>
            <person name="Chen D."/>
            <person name="Coyle M."/>
            <person name="Deiros D.R."/>
            <person name="Dinh H."/>
            <person name="Forbes L."/>
            <person name="Fowler G."/>
            <person name="Francisco L."/>
            <person name="Fu Q."/>
            <person name="Gubbala S."/>
            <person name="Hale W."/>
            <person name="Han Y."/>
            <person name="Hemphill L."/>
            <person name="Highlander S.K."/>
            <person name="Hirani K."/>
            <person name="Hogues M."/>
            <person name="Jackson L."/>
            <person name="Jakkamsetti A."/>
            <person name="Javaid M."/>
            <person name="Jiang H."/>
            <person name="Korchina V."/>
            <person name="Kovar C."/>
            <person name="Lara F."/>
            <person name="Lee S."/>
            <person name="Mata R."/>
            <person name="Mathew T."/>
            <person name="Moen C."/>
            <person name="Morales K."/>
            <person name="Munidasa M."/>
            <person name="Nazareth L."/>
            <person name="Ngo R."/>
            <person name="Nguyen L."/>
            <person name="Okwuonu G."/>
            <person name="Ongeri F."/>
            <person name="Patil S."/>
            <person name="Petrosino J."/>
            <person name="Pham C."/>
            <person name="Pham P."/>
            <person name="Pu L.-L."/>
            <person name="Puazo M."/>
            <person name="Raj R."/>
            <person name="Reid J."/>
            <person name="Rouhana J."/>
            <person name="Saada N."/>
            <person name="Shang Y."/>
            <person name="Simmons D."/>
            <person name="Thornton R."/>
            <person name="Warren J."/>
            <person name="Weissenberger G."/>
            <person name="Zhang J."/>
            <person name="Zhang L."/>
            <person name="Zhou C."/>
            <person name="Zhu D."/>
            <person name="Muzny D."/>
            <person name="Worley K."/>
            <person name="Gibbs R."/>
        </authorList>
    </citation>
    <scope>NUCLEOTIDE SEQUENCE [LARGE SCALE GENOMIC DNA]</scope>
    <source>
        <strain evidence="1 3">DSM 16041</strain>
    </source>
</reference>
<dbReference type="PATRIC" id="fig|525309.8.peg.1466"/>
<dbReference type="EMBL" id="AZDK01000004">
    <property type="protein sequence ID" value="KRK60376.1"/>
    <property type="molecule type" value="Genomic_DNA"/>
</dbReference>
<dbReference type="Proteomes" id="UP000003675">
    <property type="component" value="Unassembled WGS sequence"/>
</dbReference>
<gene>
    <name evidence="2" type="ORF">FC31_GL001440</name>
    <name evidence="1" type="ORF">HMPREF0494_1845</name>
</gene>
<evidence type="ECO:0000313" key="2">
    <source>
        <dbReference type="EMBL" id="KRK60376.1"/>
    </source>
</evidence>
<organism evidence="1 3">
    <name type="scientific">Limosilactobacillus antri DSM 16041</name>
    <dbReference type="NCBI Taxonomy" id="525309"/>
    <lineage>
        <taxon>Bacteria</taxon>
        <taxon>Bacillati</taxon>
        <taxon>Bacillota</taxon>
        <taxon>Bacilli</taxon>
        <taxon>Lactobacillales</taxon>
        <taxon>Lactobacillaceae</taxon>
        <taxon>Limosilactobacillus</taxon>
    </lineage>
</organism>
<accession>C8P951</accession>
<keyword evidence="4" id="KW-1185">Reference proteome</keyword>
<comment type="caution">
    <text evidence="1">The sequence shown here is derived from an EMBL/GenBank/DDBJ whole genome shotgun (WGS) entry which is preliminary data.</text>
</comment>
<dbReference type="EMBL" id="ACLL01000051">
    <property type="protein sequence ID" value="EEW53122.1"/>
    <property type="molecule type" value="Genomic_DNA"/>
</dbReference>
<evidence type="ECO:0000313" key="1">
    <source>
        <dbReference type="EMBL" id="EEW53122.1"/>
    </source>
</evidence>
<dbReference type="HOGENOM" id="CLU_158556_0_0_9"/>
<proteinExistence type="predicted"/>
<evidence type="ECO:0000313" key="4">
    <source>
        <dbReference type="Proteomes" id="UP000051883"/>
    </source>
</evidence>
<dbReference type="AlphaFoldDB" id="C8P951"/>
<dbReference type="eggNOG" id="ENOG5030ARQ">
    <property type="taxonomic scope" value="Bacteria"/>
</dbReference>
<evidence type="ECO:0000313" key="3">
    <source>
        <dbReference type="Proteomes" id="UP000003675"/>
    </source>
</evidence>
<dbReference type="STRING" id="525309.HMPREF0494_1845"/>
<sequence>MQEVKAHSLLNKAPLLTRVVGRLFDDEPITASQPAVRLLNPQSADQRQRFIQTAIQRHYTVFLQLLPASEAGRVENVRGQIKPLQAGRYLVTTPHASYMVRFDQVRYIAHLD</sequence>
<name>C8P951_9LACO</name>
<protein>
    <submittedName>
        <fullName evidence="1">Uncharacterized protein</fullName>
    </submittedName>
</protein>
<reference evidence="2 4" key="2">
    <citation type="journal article" date="2015" name="Genome Announc.">
        <title>Expanding the biotechnology potential of lactobacilli through comparative genomics of 213 strains and associated genera.</title>
        <authorList>
            <person name="Sun Z."/>
            <person name="Harris H.M."/>
            <person name="McCann A."/>
            <person name="Guo C."/>
            <person name="Argimon S."/>
            <person name="Zhang W."/>
            <person name="Yang X."/>
            <person name="Jeffery I.B."/>
            <person name="Cooney J.C."/>
            <person name="Kagawa T.F."/>
            <person name="Liu W."/>
            <person name="Song Y."/>
            <person name="Salvetti E."/>
            <person name="Wrobel A."/>
            <person name="Rasinkangas P."/>
            <person name="Parkhill J."/>
            <person name="Rea M.C."/>
            <person name="O'Sullivan O."/>
            <person name="Ritari J."/>
            <person name="Douillard F.P."/>
            <person name="Paul Ross R."/>
            <person name="Yang R."/>
            <person name="Briner A.E."/>
            <person name="Felis G.E."/>
            <person name="de Vos W.M."/>
            <person name="Barrangou R."/>
            <person name="Klaenhammer T.R."/>
            <person name="Caufield P.W."/>
            <person name="Cui Y."/>
            <person name="Zhang H."/>
            <person name="O'Toole P.W."/>
        </authorList>
    </citation>
    <scope>NUCLEOTIDE SEQUENCE [LARGE SCALE GENOMIC DNA]</scope>
    <source>
        <strain evidence="2 4">DSM 16041</strain>
    </source>
</reference>